<protein>
    <submittedName>
        <fullName evidence="8">GlsB/YeaQ/YmgE family stress response membrane protein</fullName>
    </submittedName>
</protein>
<comment type="caution">
    <text evidence="8">The sequence shown here is derived from an EMBL/GenBank/DDBJ whole genome shotgun (WGS) entry which is preliminary data.</text>
</comment>
<evidence type="ECO:0000313" key="8">
    <source>
        <dbReference type="EMBL" id="MFD1483679.1"/>
    </source>
</evidence>
<evidence type="ECO:0000256" key="5">
    <source>
        <dbReference type="ARBA" id="ARBA00022989"/>
    </source>
</evidence>
<evidence type="ECO:0000256" key="4">
    <source>
        <dbReference type="ARBA" id="ARBA00022692"/>
    </source>
</evidence>
<dbReference type="Pfam" id="PF04226">
    <property type="entry name" value="Transgly_assoc"/>
    <property type="match status" value="1"/>
</dbReference>
<organism evidence="8 9">
    <name type="scientific">Lacticaseibacillus baoqingensis</name>
    <dbReference type="NCBI Taxonomy" id="2486013"/>
    <lineage>
        <taxon>Bacteria</taxon>
        <taxon>Bacillati</taxon>
        <taxon>Bacillota</taxon>
        <taxon>Bacilli</taxon>
        <taxon>Lactobacillales</taxon>
        <taxon>Lactobacillaceae</taxon>
        <taxon>Lacticaseibacillus</taxon>
    </lineage>
</organism>
<comment type="subcellular location">
    <subcellularLocation>
        <location evidence="1">Cell membrane</location>
        <topology evidence="1">Multi-pass membrane protein</topology>
    </subcellularLocation>
</comment>
<dbReference type="EMBL" id="JBHTON010000001">
    <property type="protein sequence ID" value="MFD1483679.1"/>
    <property type="molecule type" value="Genomic_DNA"/>
</dbReference>
<evidence type="ECO:0000313" key="9">
    <source>
        <dbReference type="Proteomes" id="UP001597252"/>
    </source>
</evidence>
<dbReference type="PANTHER" id="PTHR33884">
    <property type="entry name" value="UPF0410 PROTEIN YMGE"/>
    <property type="match status" value="1"/>
</dbReference>
<keyword evidence="5 7" id="KW-1133">Transmembrane helix</keyword>
<reference evidence="9" key="1">
    <citation type="journal article" date="2019" name="Int. J. Syst. Evol. Microbiol.">
        <title>The Global Catalogue of Microorganisms (GCM) 10K type strain sequencing project: providing services to taxonomists for standard genome sequencing and annotation.</title>
        <authorList>
            <consortium name="The Broad Institute Genomics Platform"/>
            <consortium name="The Broad Institute Genome Sequencing Center for Infectious Disease"/>
            <person name="Wu L."/>
            <person name="Ma J."/>
        </authorList>
    </citation>
    <scope>NUCLEOTIDE SEQUENCE [LARGE SCALE GENOMIC DNA]</scope>
    <source>
        <strain evidence="9">CCM 8903</strain>
    </source>
</reference>
<feature type="transmembrane region" description="Helical" evidence="7">
    <location>
        <begin position="6"/>
        <end position="23"/>
    </location>
</feature>
<name>A0ABW4E4E2_9LACO</name>
<gene>
    <name evidence="8" type="ORF">ACFQ5J_00250</name>
</gene>
<keyword evidence="3" id="KW-1003">Cell membrane</keyword>
<evidence type="ECO:0000256" key="1">
    <source>
        <dbReference type="ARBA" id="ARBA00004651"/>
    </source>
</evidence>
<evidence type="ECO:0000256" key="3">
    <source>
        <dbReference type="ARBA" id="ARBA00022475"/>
    </source>
</evidence>
<proteinExistence type="inferred from homology"/>
<dbReference type="Proteomes" id="UP001597252">
    <property type="component" value="Unassembled WGS sequence"/>
</dbReference>
<dbReference type="PANTHER" id="PTHR33884:SF3">
    <property type="entry name" value="UPF0410 PROTEIN YMGE"/>
    <property type="match status" value="1"/>
</dbReference>
<comment type="similarity">
    <text evidence="2">Belongs to the UPF0410 family.</text>
</comment>
<accession>A0ABW4E4E2</accession>
<keyword evidence="9" id="KW-1185">Reference proteome</keyword>
<evidence type="ECO:0000256" key="6">
    <source>
        <dbReference type="ARBA" id="ARBA00023136"/>
    </source>
</evidence>
<sequence length="85" mass="8562">MLHLIWVLIVGAVIGAIGSLIVGRDLPGGWIGNIVGGLVGAWVGGNLLGGWGPQVAGMAILPAIIGAMIVVFLVSLLIGASRRRA</sequence>
<evidence type="ECO:0000256" key="7">
    <source>
        <dbReference type="SAM" id="Phobius"/>
    </source>
</evidence>
<keyword evidence="6 7" id="KW-0472">Membrane</keyword>
<feature type="transmembrane region" description="Helical" evidence="7">
    <location>
        <begin position="55"/>
        <end position="80"/>
    </location>
</feature>
<keyword evidence="4 7" id="KW-0812">Transmembrane</keyword>
<dbReference type="RefSeq" id="WP_164508446.1">
    <property type="nucleotide sequence ID" value="NZ_JBHTON010000001.1"/>
</dbReference>
<evidence type="ECO:0000256" key="2">
    <source>
        <dbReference type="ARBA" id="ARBA00011006"/>
    </source>
</evidence>
<feature type="transmembrane region" description="Helical" evidence="7">
    <location>
        <begin position="30"/>
        <end position="49"/>
    </location>
</feature>
<dbReference type="InterPro" id="IPR007341">
    <property type="entry name" value="Transgly_assoc"/>
</dbReference>